<proteinExistence type="predicted"/>
<organism evidence="2 3">
    <name type="scientific">Coregonus suidteri</name>
    <dbReference type="NCBI Taxonomy" id="861788"/>
    <lineage>
        <taxon>Eukaryota</taxon>
        <taxon>Metazoa</taxon>
        <taxon>Chordata</taxon>
        <taxon>Craniata</taxon>
        <taxon>Vertebrata</taxon>
        <taxon>Euteleostomi</taxon>
        <taxon>Actinopterygii</taxon>
        <taxon>Neopterygii</taxon>
        <taxon>Teleostei</taxon>
        <taxon>Protacanthopterygii</taxon>
        <taxon>Salmoniformes</taxon>
        <taxon>Salmonidae</taxon>
        <taxon>Coregoninae</taxon>
        <taxon>Coregonus</taxon>
    </lineage>
</organism>
<gene>
    <name evidence="2" type="ORF">J4Q44_G00057410</name>
</gene>
<dbReference type="Proteomes" id="UP001356427">
    <property type="component" value="Unassembled WGS sequence"/>
</dbReference>
<evidence type="ECO:0000256" key="1">
    <source>
        <dbReference type="SAM" id="MobiDB-lite"/>
    </source>
</evidence>
<dbReference type="AlphaFoldDB" id="A0AAN8MAP2"/>
<reference evidence="2 3" key="1">
    <citation type="submission" date="2021-04" db="EMBL/GenBank/DDBJ databases">
        <authorList>
            <person name="De Guttry C."/>
            <person name="Zahm M."/>
            <person name="Klopp C."/>
            <person name="Cabau C."/>
            <person name="Louis A."/>
            <person name="Berthelot C."/>
            <person name="Parey E."/>
            <person name="Roest Crollius H."/>
            <person name="Montfort J."/>
            <person name="Robinson-Rechavi M."/>
            <person name="Bucao C."/>
            <person name="Bouchez O."/>
            <person name="Gislard M."/>
            <person name="Lluch J."/>
            <person name="Milhes M."/>
            <person name="Lampietro C."/>
            <person name="Lopez Roques C."/>
            <person name="Donnadieu C."/>
            <person name="Braasch I."/>
            <person name="Desvignes T."/>
            <person name="Postlethwait J."/>
            <person name="Bobe J."/>
            <person name="Wedekind C."/>
            <person name="Guiguen Y."/>
        </authorList>
    </citation>
    <scope>NUCLEOTIDE SEQUENCE [LARGE SCALE GENOMIC DNA]</scope>
    <source>
        <strain evidence="2">Cs_M1</strain>
        <tissue evidence="2">Blood</tissue>
    </source>
</reference>
<dbReference type="EMBL" id="JAGTTL010000004">
    <property type="protein sequence ID" value="KAK6323402.1"/>
    <property type="molecule type" value="Genomic_DNA"/>
</dbReference>
<feature type="region of interest" description="Disordered" evidence="1">
    <location>
        <begin position="1"/>
        <end position="22"/>
    </location>
</feature>
<accession>A0AAN8MAP2</accession>
<sequence length="66" mass="7076">MGPNHQSVKARQAEEDDYKDIGVSVAQCSPGLSPEPDASNFQVDTGNILIVKGSRLACENPPDQLH</sequence>
<keyword evidence="3" id="KW-1185">Reference proteome</keyword>
<name>A0AAN8MAP2_9TELE</name>
<comment type="caution">
    <text evidence="2">The sequence shown here is derived from an EMBL/GenBank/DDBJ whole genome shotgun (WGS) entry which is preliminary data.</text>
</comment>
<evidence type="ECO:0000313" key="3">
    <source>
        <dbReference type="Proteomes" id="UP001356427"/>
    </source>
</evidence>
<protein>
    <submittedName>
        <fullName evidence="2">Uncharacterized protein</fullName>
    </submittedName>
</protein>
<evidence type="ECO:0000313" key="2">
    <source>
        <dbReference type="EMBL" id="KAK6323402.1"/>
    </source>
</evidence>